<evidence type="ECO:0000313" key="3">
    <source>
        <dbReference type="Proteomes" id="UP000193642"/>
    </source>
</evidence>
<keyword evidence="3" id="KW-1185">Reference proteome</keyword>
<feature type="region of interest" description="Disordered" evidence="1">
    <location>
        <begin position="59"/>
        <end position="80"/>
    </location>
</feature>
<protein>
    <submittedName>
        <fullName evidence="2">Uncharacterized protein</fullName>
    </submittedName>
</protein>
<evidence type="ECO:0000313" key="2">
    <source>
        <dbReference type="EMBL" id="ORY38690.1"/>
    </source>
</evidence>
<dbReference type="AlphaFoldDB" id="A0A1Y2BV97"/>
<organism evidence="2 3">
    <name type="scientific">Rhizoclosmatium globosum</name>
    <dbReference type="NCBI Taxonomy" id="329046"/>
    <lineage>
        <taxon>Eukaryota</taxon>
        <taxon>Fungi</taxon>
        <taxon>Fungi incertae sedis</taxon>
        <taxon>Chytridiomycota</taxon>
        <taxon>Chytridiomycota incertae sedis</taxon>
        <taxon>Chytridiomycetes</taxon>
        <taxon>Chytridiales</taxon>
        <taxon>Chytriomycetaceae</taxon>
        <taxon>Rhizoclosmatium</taxon>
    </lineage>
</organism>
<sequence length="418" mass="48067">MSATRPKTTVPEPHADLSRQEIEEAINDLNGRIARARTERSRENYGNIRDRYINQLNRRGGQRNGRRRVKNRASHESSIEGERMDKFDSNLMEGRIQQGNYNASYLKMMLKQMKNNNKVGYIFLGQTSGLESDTIIKDKPWVFFFLKKMLVGYAFTHRDSVLRQSHHNYNFKIIDNLFNKYKTLPQPEDESHYNAHPEAVVEENSGILNFSLKYMNGHWDVKDPNKLANESLTYSTHTFKAKLKENDDSPVSQTTTKALMGINEFFEKSSQIPSLVDQLNSIFFNDALECKKIENKLIEFVQPGALERLRANGGYCLHYIACNKLNPPHADKKDSLRIPSTLLYSGDFAGGSTILTFIDYEVRIPIWPGSIVSFFAARINHRVDVKKNLTSKINKRYVQVLGSFEAIKNNLLRKVDMA</sequence>
<evidence type="ECO:0000256" key="1">
    <source>
        <dbReference type="SAM" id="MobiDB-lite"/>
    </source>
</evidence>
<reference evidence="2 3" key="1">
    <citation type="submission" date="2016-07" db="EMBL/GenBank/DDBJ databases">
        <title>Pervasive Adenine N6-methylation of Active Genes in Fungi.</title>
        <authorList>
            <consortium name="DOE Joint Genome Institute"/>
            <person name="Mondo S.J."/>
            <person name="Dannebaum R.O."/>
            <person name="Kuo R.C."/>
            <person name="Labutti K."/>
            <person name="Haridas S."/>
            <person name="Kuo A."/>
            <person name="Salamov A."/>
            <person name="Ahrendt S.R."/>
            <person name="Lipzen A."/>
            <person name="Sullivan W."/>
            <person name="Andreopoulos W.B."/>
            <person name="Clum A."/>
            <person name="Lindquist E."/>
            <person name="Daum C."/>
            <person name="Ramamoorthy G.K."/>
            <person name="Gryganskyi A."/>
            <person name="Culley D."/>
            <person name="Magnuson J.K."/>
            <person name="James T.Y."/>
            <person name="O'Malley M.A."/>
            <person name="Stajich J.E."/>
            <person name="Spatafora J.W."/>
            <person name="Visel A."/>
            <person name="Grigoriev I.V."/>
        </authorList>
    </citation>
    <scope>NUCLEOTIDE SEQUENCE [LARGE SCALE GENOMIC DNA]</scope>
    <source>
        <strain evidence="2 3">JEL800</strain>
    </source>
</reference>
<dbReference type="Gene3D" id="3.60.130.30">
    <property type="match status" value="1"/>
</dbReference>
<comment type="caution">
    <text evidence="2">The sequence shown here is derived from an EMBL/GenBank/DDBJ whole genome shotgun (WGS) entry which is preliminary data.</text>
</comment>
<name>A0A1Y2BV97_9FUNG</name>
<accession>A0A1Y2BV97</accession>
<dbReference type="EMBL" id="MCGO01000043">
    <property type="protein sequence ID" value="ORY38690.1"/>
    <property type="molecule type" value="Genomic_DNA"/>
</dbReference>
<feature type="region of interest" description="Disordered" evidence="1">
    <location>
        <begin position="1"/>
        <end position="20"/>
    </location>
</feature>
<gene>
    <name evidence="2" type="ORF">BCR33DRAFT_720681</name>
</gene>
<dbReference type="Proteomes" id="UP000193642">
    <property type="component" value="Unassembled WGS sequence"/>
</dbReference>
<proteinExistence type="predicted"/>
<feature type="compositionally biased region" description="Basic residues" evidence="1">
    <location>
        <begin position="60"/>
        <end position="72"/>
    </location>
</feature>
<dbReference type="OrthoDB" id="2159469at2759"/>